<dbReference type="EMBL" id="BSNG01000001">
    <property type="protein sequence ID" value="GLQ10029.1"/>
    <property type="molecule type" value="Genomic_DNA"/>
</dbReference>
<organism evidence="3 4">
    <name type="scientific">Devosia yakushimensis</name>
    <dbReference type="NCBI Taxonomy" id="470028"/>
    <lineage>
        <taxon>Bacteria</taxon>
        <taxon>Pseudomonadati</taxon>
        <taxon>Pseudomonadota</taxon>
        <taxon>Alphaproteobacteria</taxon>
        <taxon>Hyphomicrobiales</taxon>
        <taxon>Devosiaceae</taxon>
        <taxon>Devosia</taxon>
    </lineage>
</organism>
<accession>A0ABQ5UFV3</accession>
<dbReference type="SUPFAM" id="SSF117074">
    <property type="entry name" value="Hypothetical protein PA1324"/>
    <property type="match status" value="1"/>
</dbReference>
<sequence length="163" mass="17685">MIRTTLGAIVMALFLFGCTSTTLTTSFDPKQAAFINTQGSASITGQAFLRRNDGIVVYAAGSEVTLIPKTPYSDERIAAIYGGGKISYFGANFKNDAQEYYQYTRKTVADGEGRFTFNDVAAGSYYVTTSVIWMVQYVQQGGALMERVTVSNGQKASIIMSGR</sequence>
<evidence type="ECO:0000313" key="4">
    <source>
        <dbReference type="Proteomes" id="UP001161406"/>
    </source>
</evidence>
<evidence type="ECO:0000259" key="2">
    <source>
        <dbReference type="Pfam" id="PF14686"/>
    </source>
</evidence>
<protein>
    <recommendedName>
        <fullName evidence="2">Rhamnogalacturonan lyase domain-containing protein</fullName>
    </recommendedName>
</protein>
<dbReference type="PROSITE" id="PS51257">
    <property type="entry name" value="PROKAR_LIPOPROTEIN"/>
    <property type="match status" value="1"/>
</dbReference>
<evidence type="ECO:0000313" key="3">
    <source>
        <dbReference type="EMBL" id="GLQ10029.1"/>
    </source>
</evidence>
<feature type="domain" description="Rhamnogalacturonan lyase" evidence="2">
    <location>
        <begin position="90"/>
        <end position="157"/>
    </location>
</feature>
<proteinExistence type="predicted"/>
<feature type="chain" id="PRO_5046573745" description="Rhamnogalacturonan lyase domain-containing protein" evidence="1">
    <location>
        <begin position="24"/>
        <end position="163"/>
    </location>
</feature>
<dbReference type="InterPro" id="IPR029413">
    <property type="entry name" value="RG-lyase_II"/>
</dbReference>
<name>A0ABQ5UFV3_9HYPH</name>
<gene>
    <name evidence="3" type="ORF">GCM10007913_19610</name>
</gene>
<reference evidence="3" key="1">
    <citation type="journal article" date="2014" name="Int. J. Syst. Evol. Microbiol.">
        <title>Complete genome of a new Firmicutes species belonging to the dominant human colonic microbiota ('Ruminococcus bicirculans') reveals two chromosomes and a selective capacity to utilize plant glucans.</title>
        <authorList>
            <consortium name="NISC Comparative Sequencing Program"/>
            <person name="Wegmann U."/>
            <person name="Louis P."/>
            <person name="Goesmann A."/>
            <person name="Henrissat B."/>
            <person name="Duncan S.H."/>
            <person name="Flint H.J."/>
        </authorList>
    </citation>
    <scope>NUCLEOTIDE SEQUENCE</scope>
    <source>
        <strain evidence="3">NBRC 103855</strain>
    </source>
</reference>
<feature type="signal peptide" evidence="1">
    <location>
        <begin position="1"/>
        <end position="23"/>
    </location>
</feature>
<keyword evidence="1" id="KW-0732">Signal</keyword>
<dbReference type="Gene3D" id="2.60.40.1120">
    <property type="entry name" value="Carboxypeptidase-like, regulatory domain"/>
    <property type="match status" value="1"/>
</dbReference>
<dbReference type="Pfam" id="PF14686">
    <property type="entry name" value="fn3_3"/>
    <property type="match status" value="1"/>
</dbReference>
<dbReference type="Proteomes" id="UP001161406">
    <property type="component" value="Unassembled WGS sequence"/>
</dbReference>
<reference evidence="3" key="2">
    <citation type="submission" date="2023-01" db="EMBL/GenBank/DDBJ databases">
        <title>Draft genome sequence of Devosia yakushimensis strain NBRC 103855.</title>
        <authorList>
            <person name="Sun Q."/>
            <person name="Mori K."/>
        </authorList>
    </citation>
    <scope>NUCLEOTIDE SEQUENCE</scope>
    <source>
        <strain evidence="3">NBRC 103855</strain>
    </source>
</reference>
<comment type="caution">
    <text evidence="3">The sequence shown here is derived from an EMBL/GenBank/DDBJ whole genome shotgun (WGS) entry which is preliminary data.</text>
</comment>
<evidence type="ECO:0000256" key="1">
    <source>
        <dbReference type="SAM" id="SignalP"/>
    </source>
</evidence>
<keyword evidence="4" id="KW-1185">Reference proteome</keyword>